<evidence type="ECO:0000313" key="1">
    <source>
        <dbReference type="EMBL" id="KAH7843690.1"/>
    </source>
</evidence>
<accession>A0ACB7XT22</accession>
<protein>
    <submittedName>
        <fullName evidence="1">Uncharacterized protein</fullName>
    </submittedName>
</protein>
<dbReference type="Proteomes" id="UP000828048">
    <property type="component" value="Chromosome 1"/>
</dbReference>
<evidence type="ECO:0000313" key="2">
    <source>
        <dbReference type="Proteomes" id="UP000828048"/>
    </source>
</evidence>
<keyword evidence="2" id="KW-1185">Reference proteome</keyword>
<gene>
    <name evidence="1" type="ORF">Vadar_019636</name>
</gene>
<proteinExistence type="predicted"/>
<organism evidence="1 2">
    <name type="scientific">Vaccinium darrowii</name>
    <dbReference type="NCBI Taxonomy" id="229202"/>
    <lineage>
        <taxon>Eukaryota</taxon>
        <taxon>Viridiplantae</taxon>
        <taxon>Streptophyta</taxon>
        <taxon>Embryophyta</taxon>
        <taxon>Tracheophyta</taxon>
        <taxon>Spermatophyta</taxon>
        <taxon>Magnoliopsida</taxon>
        <taxon>eudicotyledons</taxon>
        <taxon>Gunneridae</taxon>
        <taxon>Pentapetalae</taxon>
        <taxon>asterids</taxon>
        <taxon>Ericales</taxon>
        <taxon>Ericaceae</taxon>
        <taxon>Vaccinioideae</taxon>
        <taxon>Vaccinieae</taxon>
        <taxon>Vaccinium</taxon>
    </lineage>
</organism>
<comment type="caution">
    <text evidence="1">The sequence shown here is derived from an EMBL/GenBank/DDBJ whole genome shotgun (WGS) entry which is preliminary data.</text>
</comment>
<reference evidence="1 2" key="1">
    <citation type="journal article" date="2021" name="Hortic Res">
        <title>High-quality reference genome and annotation aids understanding of berry development for evergreen blueberry (Vaccinium darrowii).</title>
        <authorList>
            <person name="Yu J."/>
            <person name="Hulse-Kemp A.M."/>
            <person name="Babiker E."/>
            <person name="Staton M."/>
        </authorList>
    </citation>
    <scope>NUCLEOTIDE SEQUENCE [LARGE SCALE GENOMIC DNA]</scope>
    <source>
        <strain evidence="2">cv. NJ 8807/NJ 8810</strain>
        <tissue evidence="1">Young leaf</tissue>
    </source>
</reference>
<dbReference type="EMBL" id="CM037151">
    <property type="protein sequence ID" value="KAH7843690.1"/>
    <property type="molecule type" value="Genomic_DNA"/>
</dbReference>
<name>A0ACB7XT22_9ERIC</name>
<sequence>MYYGVLQDIVELNYFDKMRYVLFKCDWADVNTNKGHQIDEYGFVLVNFSRLIHMGERLNDEPFILASQAQQVYYVKDPRDKEDNGNTYYDNEPYELIIEDIDTDGNDNLDWSRNDATGSTALWFTDSRKCEWYS</sequence>